<dbReference type="SUPFAM" id="SSF50494">
    <property type="entry name" value="Trypsin-like serine proteases"/>
    <property type="match status" value="1"/>
</dbReference>
<keyword evidence="2" id="KW-0645">Protease</keyword>
<dbReference type="InterPro" id="IPR002781">
    <property type="entry name" value="TM_pro_TauE-like"/>
</dbReference>
<evidence type="ECO:0000256" key="2">
    <source>
        <dbReference type="ARBA" id="ARBA00022670"/>
    </source>
</evidence>
<dbReference type="GO" id="GO:0005886">
    <property type="term" value="C:plasma membrane"/>
    <property type="evidence" value="ECO:0007669"/>
    <property type="project" value="UniProtKB-SubCell"/>
</dbReference>
<evidence type="ECO:0000256" key="7">
    <source>
        <dbReference type="RuleBase" id="RU363041"/>
    </source>
</evidence>
<keyword evidence="7" id="KW-1003">Cell membrane</keyword>
<dbReference type="InterPro" id="IPR009003">
    <property type="entry name" value="Peptidase_S1_PA"/>
</dbReference>
<feature type="transmembrane region" description="Helical" evidence="7">
    <location>
        <begin position="508"/>
        <end position="528"/>
    </location>
</feature>
<dbReference type="AlphaFoldDB" id="G8IQT8"/>
<dbReference type="InterPro" id="IPR001940">
    <property type="entry name" value="Peptidase_S1C"/>
</dbReference>
<dbReference type="Gene3D" id="2.40.10.120">
    <property type="match status" value="1"/>
</dbReference>
<keyword evidence="8" id="KW-0732">Signal</keyword>
<evidence type="ECO:0000313" key="9">
    <source>
        <dbReference type="EMBL" id="AET24911.1"/>
    </source>
</evidence>
<dbReference type="EMBL" id="JN830633">
    <property type="protein sequence ID" value="AET24911.1"/>
    <property type="molecule type" value="Genomic_DNA"/>
</dbReference>
<keyword evidence="6 7" id="KW-0472">Membrane</keyword>
<feature type="transmembrane region" description="Helical" evidence="7">
    <location>
        <begin position="616"/>
        <end position="641"/>
    </location>
</feature>
<gene>
    <name evidence="9" type="primary">mamE</name>
</gene>
<feature type="transmembrane region" description="Helical" evidence="7">
    <location>
        <begin position="540"/>
        <end position="558"/>
    </location>
</feature>
<evidence type="ECO:0000256" key="4">
    <source>
        <dbReference type="ARBA" id="ARBA00022801"/>
    </source>
</evidence>
<dbReference type="SUPFAM" id="SSF48695">
    <property type="entry name" value="Multiheme cytochromes"/>
    <property type="match status" value="1"/>
</dbReference>
<evidence type="ECO:0000256" key="5">
    <source>
        <dbReference type="ARBA" id="ARBA00022989"/>
    </source>
</evidence>
<sequence>MKRNLLIFTALILISVTSQAMGAVGNTLLLDLQETLSQAVAEIRPSVVSIRAKKMEQLPGGGAENALWYESIGSGFIVDTRGYVLTNLHVVEGAQTVEIKLWRSLNNLFTADVVDRNTSLDLALLRINANEFFPAAQLGNSETLKTGDYVICIGSPFGFNHTVTLGIISDLHREMSINGIPYKDMIQTDAVINEGNSGGPMIDIHGRVVGVGTAIYAPDGTYRGIGFAIPVNRTRHFFSRVTGAVIKAGSTTPMMTATGTVPMITAAAPIISTAATAPAAKEPVNLTKKMPNDRTHREFSDCTKCHTITQKSIITMKAQMPHPPVGACDICHIITNDPVTMGPVPVAAVNPLTGLHNNTTVPYGQFMAAQGQIPTAQGQFMTAQGQFMAAQGQFPNAQGQFPNAQGQFPNALGQFPNVQTQVPNTQGQYPNLQAQLPGTEAPLPSIQGQFAAPQTEFSTTTESYSVLFSTICLKVGFFTFLSSIIFSMLGLGGGFVYVPLLLSCGIDFYTAATTSLVMLTLSQISALFNFSRSGLLDIRLAAVLEFPTMIGAFLGGMLAHHFNVNALSIMFSCVLFLASYFMMQERMEGAVSGKRSPISLSPFVWRHRFNGNPVRIDLAVAAPLTFVVGYFGGMLGLAAGWLKIPIMVILFNIPIKIAIATSSLMVPITGLAGFLGHSIAGHFDARLALTLSAITIVGAQIGSRISIGTPSRLLRFIFAFVLSLVGVWMILRVF</sequence>
<organism evidence="9">
    <name type="scientific">Desulfamplus magnetovallimortis BW-1</name>
    <dbReference type="NCBI Taxonomy" id="1073250"/>
    <lineage>
        <taxon>Bacteria</taxon>
        <taxon>Pseudomonadati</taxon>
        <taxon>Thermodesulfobacteriota</taxon>
        <taxon>Desulfobacteria</taxon>
        <taxon>Desulfobacterales</taxon>
        <taxon>Desulfobacteraceae</taxon>
        <taxon>Desulfamplus</taxon>
    </lineage>
</organism>
<feature type="transmembrane region" description="Helical" evidence="7">
    <location>
        <begin position="687"/>
        <end position="707"/>
    </location>
</feature>
<evidence type="ECO:0000256" key="3">
    <source>
        <dbReference type="ARBA" id="ARBA00022692"/>
    </source>
</evidence>
<protein>
    <recommendedName>
        <fullName evidence="7">Probable membrane transporter protein</fullName>
    </recommendedName>
</protein>
<dbReference type="InterPro" id="IPR036280">
    <property type="entry name" value="Multihaem_cyt_sf"/>
</dbReference>
<dbReference type="Pfam" id="PF01925">
    <property type="entry name" value="TauE"/>
    <property type="match status" value="1"/>
</dbReference>
<dbReference type="Gene3D" id="2.30.42.60">
    <property type="match status" value="1"/>
</dbReference>
<dbReference type="PANTHER" id="PTHR43343:SF3">
    <property type="entry name" value="PROTEASE DO-LIKE 8, CHLOROPLASTIC"/>
    <property type="match status" value="1"/>
</dbReference>
<dbReference type="PRINTS" id="PR00834">
    <property type="entry name" value="PROTEASES2C"/>
</dbReference>
<reference evidence="9" key="1">
    <citation type="journal article" date="2011" name="Science">
        <title>A cultured greigite-producing magnetotactic bacterium in a novel group of sulfate-reducing bacteria.</title>
        <authorList>
            <person name="Lefevre C.T."/>
            <person name="Menguy N."/>
            <person name="Abreu F."/>
            <person name="Lins U."/>
            <person name="Posfai M."/>
            <person name="Prozorov T."/>
            <person name="Pignol D."/>
            <person name="Frankel R.B."/>
            <person name="Bazylinski D.A."/>
        </authorList>
    </citation>
    <scope>NUCLEOTIDE SEQUENCE</scope>
    <source>
        <strain evidence="9">BW-1</strain>
    </source>
</reference>
<feature type="transmembrane region" description="Helical" evidence="7">
    <location>
        <begin position="564"/>
        <end position="583"/>
    </location>
</feature>
<dbReference type="GO" id="GO:0006508">
    <property type="term" value="P:proteolysis"/>
    <property type="evidence" value="ECO:0007669"/>
    <property type="project" value="UniProtKB-KW"/>
</dbReference>
<evidence type="ECO:0000256" key="8">
    <source>
        <dbReference type="SAM" id="SignalP"/>
    </source>
</evidence>
<feature type="transmembrane region" description="Helical" evidence="7">
    <location>
        <begin position="477"/>
        <end position="502"/>
    </location>
</feature>
<evidence type="ECO:0000256" key="6">
    <source>
        <dbReference type="ARBA" id="ARBA00023136"/>
    </source>
</evidence>
<keyword evidence="4" id="KW-0378">Hydrolase</keyword>
<feature type="transmembrane region" description="Helical" evidence="7">
    <location>
        <begin position="653"/>
        <end position="675"/>
    </location>
</feature>
<name>G8IQT8_9BACT</name>
<feature type="transmembrane region" description="Helical" evidence="7">
    <location>
        <begin position="713"/>
        <end position="731"/>
    </location>
</feature>
<proteinExistence type="inferred from homology"/>
<dbReference type="Pfam" id="PF13365">
    <property type="entry name" value="Trypsin_2"/>
    <property type="match status" value="1"/>
</dbReference>
<feature type="signal peptide" evidence="8">
    <location>
        <begin position="1"/>
        <end position="20"/>
    </location>
</feature>
<comment type="similarity">
    <text evidence="7">Belongs to the 4-toluene sulfonate uptake permease (TSUP) (TC 2.A.102) family.</text>
</comment>
<feature type="chain" id="PRO_5003510487" description="Probable membrane transporter protein" evidence="8">
    <location>
        <begin position="21"/>
        <end position="734"/>
    </location>
</feature>
<dbReference type="InterPro" id="IPR051201">
    <property type="entry name" value="Chloro_Bact_Ser_Proteases"/>
</dbReference>
<dbReference type="PANTHER" id="PTHR43343">
    <property type="entry name" value="PEPTIDASE S12"/>
    <property type="match status" value="1"/>
</dbReference>
<accession>G8IQT8</accession>
<evidence type="ECO:0000256" key="1">
    <source>
        <dbReference type="ARBA" id="ARBA00004141"/>
    </source>
</evidence>
<keyword evidence="5 7" id="KW-1133">Transmembrane helix</keyword>
<dbReference type="GO" id="GO:0004252">
    <property type="term" value="F:serine-type endopeptidase activity"/>
    <property type="evidence" value="ECO:0007669"/>
    <property type="project" value="InterPro"/>
</dbReference>
<comment type="subcellular location">
    <subcellularLocation>
        <location evidence="7">Cell membrane</location>
        <topology evidence="7">Multi-pass membrane protein</topology>
    </subcellularLocation>
    <subcellularLocation>
        <location evidence="1">Membrane</location>
        <topology evidence="1">Multi-pass membrane protein</topology>
    </subcellularLocation>
</comment>
<keyword evidence="3 7" id="KW-0812">Transmembrane</keyword>